<organism evidence="2 3">
    <name type="scientific">Micromonospora andamanensis</name>
    <dbReference type="NCBI Taxonomy" id="1287068"/>
    <lineage>
        <taxon>Bacteria</taxon>
        <taxon>Bacillati</taxon>
        <taxon>Actinomycetota</taxon>
        <taxon>Actinomycetes</taxon>
        <taxon>Micromonosporales</taxon>
        <taxon>Micromonosporaceae</taxon>
        <taxon>Micromonospora</taxon>
    </lineage>
</organism>
<evidence type="ECO:0000256" key="1">
    <source>
        <dbReference type="SAM" id="MobiDB-lite"/>
    </source>
</evidence>
<proteinExistence type="predicted"/>
<feature type="region of interest" description="Disordered" evidence="1">
    <location>
        <begin position="43"/>
        <end position="62"/>
    </location>
</feature>
<dbReference type="EMBL" id="BOOZ01000093">
    <property type="protein sequence ID" value="GIJ13264.1"/>
    <property type="molecule type" value="Genomic_DNA"/>
</dbReference>
<dbReference type="RefSeq" id="WP_204015755.1">
    <property type="nucleotide sequence ID" value="NZ_BOOZ01000093.1"/>
</dbReference>
<evidence type="ECO:0000313" key="2">
    <source>
        <dbReference type="EMBL" id="GIJ13264.1"/>
    </source>
</evidence>
<evidence type="ECO:0000313" key="3">
    <source>
        <dbReference type="Proteomes" id="UP000647017"/>
    </source>
</evidence>
<comment type="caution">
    <text evidence="2">The sequence shown here is derived from an EMBL/GenBank/DDBJ whole genome shotgun (WGS) entry which is preliminary data.</text>
</comment>
<protein>
    <submittedName>
        <fullName evidence="2">Uncharacterized protein</fullName>
    </submittedName>
</protein>
<dbReference type="Proteomes" id="UP000647017">
    <property type="component" value="Unassembled WGS sequence"/>
</dbReference>
<name>A0ABQ4I5S6_9ACTN</name>
<sequence>MDGAGESLDVDDVLVVIEHPFGEVEASLAEWIATGPGPRRLVRPVRARSRSTGRSLPLSVIPPQYRNNAQSRRAIAAGLLDDPWPDATS</sequence>
<accession>A0ABQ4I5S6</accession>
<gene>
    <name evidence="2" type="ORF">Van01_64780</name>
</gene>
<reference evidence="2 3" key="1">
    <citation type="submission" date="2021-01" db="EMBL/GenBank/DDBJ databases">
        <title>Whole genome shotgun sequence of Verrucosispora andamanensis NBRC 109075.</title>
        <authorList>
            <person name="Komaki H."/>
            <person name="Tamura T."/>
        </authorList>
    </citation>
    <scope>NUCLEOTIDE SEQUENCE [LARGE SCALE GENOMIC DNA]</scope>
    <source>
        <strain evidence="2 3">NBRC 109075</strain>
    </source>
</reference>
<keyword evidence="3" id="KW-1185">Reference proteome</keyword>